<organism evidence="1 2">
    <name type="scientific">Caerostris extrusa</name>
    <name type="common">Bark spider</name>
    <name type="synonym">Caerostris bankana</name>
    <dbReference type="NCBI Taxonomy" id="172846"/>
    <lineage>
        <taxon>Eukaryota</taxon>
        <taxon>Metazoa</taxon>
        <taxon>Ecdysozoa</taxon>
        <taxon>Arthropoda</taxon>
        <taxon>Chelicerata</taxon>
        <taxon>Arachnida</taxon>
        <taxon>Araneae</taxon>
        <taxon>Araneomorphae</taxon>
        <taxon>Entelegynae</taxon>
        <taxon>Araneoidea</taxon>
        <taxon>Araneidae</taxon>
        <taxon>Caerostris</taxon>
    </lineage>
</organism>
<evidence type="ECO:0000313" key="1">
    <source>
        <dbReference type="EMBL" id="GIX90030.1"/>
    </source>
</evidence>
<sequence>MNMLNNSENKQSSIFVVVLPPIQKASLAEVETIKRSDEVGSIQTQPYQVHISHTVGPSQASDRRAFSSSESCCLGKREAKAVGRIN</sequence>
<keyword evidence="2" id="KW-1185">Reference proteome</keyword>
<protein>
    <submittedName>
        <fullName evidence="1">Uncharacterized protein</fullName>
    </submittedName>
</protein>
<comment type="caution">
    <text evidence="1">The sequence shown here is derived from an EMBL/GenBank/DDBJ whole genome shotgun (WGS) entry which is preliminary data.</text>
</comment>
<proteinExistence type="predicted"/>
<name>A0AAV4P0F7_CAEEX</name>
<dbReference type="Proteomes" id="UP001054945">
    <property type="component" value="Unassembled WGS sequence"/>
</dbReference>
<dbReference type="AlphaFoldDB" id="A0AAV4P0F7"/>
<evidence type="ECO:0000313" key="2">
    <source>
        <dbReference type="Proteomes" id="UP001054945"/>
    </source>
</evidence>
<gene>
    <name evidence="1" type="ORF">CEXT_222481</name>
</gene>
<dbReference type="EMBL" id="BPLR01003907">
    <property type="protein sequence ID" value="GIX90030.1"/>
    <property type="molecule type" value="Genomic_DNA"/>
</dbReference>
<accession>A0AAV4P0F7</accession>
<reference evidence="1 2" key="1">
    <citation type="submission" date="2021-06" db="EMBL/GenBank/DDBJ databases">
        <title>Caerostris extrusa draft genome.</title>
        <authorList>
            <person name="Kono N."/>
            <person name="Arakawa K."/>
        </authorList>
    </citation>
    <scope>NUCLEOTIDE SEQUENCE [LARGE SCALE GENOMIC DNA]</scope>
</reference>